<proteinExistence type="predicted"/>
<dbReference type="InterPro" id="IPR000772">
    <property type="entry name" value="Ricin_B_lectin"/>
</dbReference>
<dbReference type="Gene3D" id="2.80.10.50">
    <property type="match status" value="1"/>
</dbReference>
<evidence type="ECO:0000313" key="2">
    <source>
        <dbReference type="EMBL" id="GIF73610.1"/>
    </source>
</evidence>
<dbReference type="Proteomes" id="UP000604117">
    <property type="component" value="Unassembled WGS sequence"/>
</dbReference>
<accession>A0ABQ4CQR5</accession>
<evidence type="ECO:0000259" key="1">
    <source>
        <dbReference type="Pfam" id="PF14200"/>
    </source>
</evidence>
<gene>
    <name evidence="2" type="ORF">Asi02nite_31280</name>
</gene>
<dbReference type="InterPro" id="IPR035992">
    <property type="entry name" value="Ricin_B-like_lectins"/>
</dbReference>
<dbReference type="EMBL" id="BONE01000022">
    <property type="protein sequence ID" value="GIF73610.1"/>
    <property type="molecule type" value="Genomic_DNA"/>
</dbReference>
<dbReference type="CDD" id="cd00161">
    <property type="entry name" value="beta-trefoil_Ricin-like"/>
    <property type="match status" value="1"/>
</dbReference>
<evidence type="ECO:0000313" key="3">
    <source>
        <dbReference type="Proteomes" id="UP000604117"/>
    </source>
</evidence>
<sequence length="123" mass="13108">MVGKKIQTWSCHDPVRTNQYFYRSTPAGGHFGLMNAGSGLCLQGWARGSQVTQEECGVGRTAARWQEVAVPGGSPLPGGVLLKNVATGRCLAIPGGQTANGTWLVTWDCGSAANPEQIWYMEP</sequence>
<reference evidence="2 3" key="1">
    <citation type="submission" date="2021-01" db="EMBL/GenBank/DDBJ databases">
        <title>Whole genome shotgun sequence of Asanoa siamensis NBRC 107932.</title>
        <authorList>
            <person name="Komaki H."/>
            <person name="Tamura T."/>
        </authorList>
    </citation>
    <scope>NUCLEOTIDE SEQUENCE [LARGE SCALE GENOMIC DNA]</scope>
    <source>
        <strain evidence="2 3">NBRC 107932</strain>
    </source>
</reference>
<organism evidence="2 3">
    <name type="scientific">Asanoa siamensis</name>
    <dbReference type="NCBI Taxonomy" id="926357"/>
    <lineage>
        <taxon>Bacteria</taxon>
        <taxon>Bacillati</taxon>
        <taxon>Actinomycetota</taxon>
        <taxon>Actinomycetes</taxon>
        <taxon>Micromonosporales</taxon>
        <taxon>Micromonosporaceae</taxon>
        <taxon>Asanoa</taxon>
    </lineage>
</organism>
<comment type="caution">
    <text evidence="2">The sequence shown here is derived from an EMBL/GenBank/DDBJ whole genome shotgun (WGS) entry which is preliminary data.</text>
</comment>
<keyword evidence="3" id="KW-1185">Reference proteome</keyword>
<feature type="domain" description="Ricin B lectin" evidence="1">
    <location>
        <begin position="77"/>
        <end position="122"/>
    </location>
</feature>
<name>A0ABQ4CQR5_9ACTN</name>
<dbReference type="SUPFAM" id="SSF50370">
    <property type="entry name" value="Ricin B-like lectins"/>
    <property type="match status" value="1"/>
</dbReference>
<protein>
    <recommendedName>
        <fullName evidence="1">Ricin B lectin domain-containing protein</fullName>
    </recommendedName>
</protein>
<dbReference type="Pfam" id="PF14200">
    <property type="entry name" value="RicinB_lectin_2"/>
    <property type="match status" value="1"/>
</dbReference>
<dbReference type="PROSITE" id="PS50231">
    <property type="entry name" value="RICIN_B_LECTIN"/>
    <property type="match status" value="1"/>
</dbReference>